<dbReference type="RefSeq" id="XP_015282821.1">
    <property type="nucleotide sequence ID" value="XM_015427335.1"/>
</dbReference>
<proteinExistence type="predicted"/>
<reference evidence="3" key="1">
    <citation type="submission" date="2025-08" db="UniProtKB">
        <authorList>
            <consortium name="RefSeq"/>
        </authorList>
    </citation>
    <scope>IDENTIFICATION</scope>
</reference>
<feature type="region of interest" description="Disordered" evidence="1">
    <location>
        <begin position="1"/>
        <end position="49"/>
    </location>
</feature>
<evidence type="ECO:0000313" key="2">
    <source>
        <dbReference type="Proteomes" id="UP000694871"/>
    </source>
</evidence>
<feature type="compositionally biased region" description="Polar residues" evidence="1">
    <location>
        <begin position="121"/>
        <end position="133"/>
    </location>
</feature>
<accession>A0ABM1LA34</accession>
<sequence>MAMRGGREAGIWGKEERDGRHRHARRKEERGGRSRYERRDSESSSSFMKGHLERSTYRFALSISSIVEKYNFPFEDDKLISIKSLMYDTSDGPKAWGEESEEENINDSDEASKNLSEEEQSTNSYEESPSGTDFKNDSEMSSIKRYLKNLHLKENVHLVCHSGAEMDMLVNDDAYTVSETTMILRQSKNVREEPFQELVNESLHGYRAVVPRKQGHNGHSESMSLQSYNSTAKDSADEIVASGNLALWDSEKTGSNSFLETYESADERCSWNNITIADLYPEMVKTLSRLMHKMPHKASSRSQIKRYGFGYCHPKKTNVNTATERVRKFKPLKHNRVLAITKENEKCKLPMENSASNRLLGHGNNQMHHTFISESSVTSPISRNADEMKMDSSDTEDYSYVERVGRNGNGATIFPNNLSGRKIFHLKSPSWIPSSSEHARKGQHFEEHSAVCPDDPGATFDLTEGDEPGITRIMSFKAPAYLNLPLNRNTNPPLQANKSSPLKSPCRLFRNHEIKIFPTTGSLRRSQSFSQFLVNHSRIKVQQKSEDAFEKMYKELCCPQVQKSSDICTNPTQSGDKLLKPELSNWTRFHQKHNKSGIMYVRSRSEGFPKISTFLRAARLKKYEGVQVSHTVNALVNSPVRTLPTVARIKRTANFSNEDFLSSPVKRLKNISESFSSGVHQKLPYLENINLDKTGMTLTLHSPNSSNWPSKKLDSEFRVSPNRTFLVGPSTYMHESGIADDYEYIPKLLQSCDALKRMQNSSRRASKKLNYNERRARDAYMGELVCKNYQRSFSEGCEDEMS</sequence>
<dbReference type="GeneID" id="107123969"/>
<evidence type="ECO:0000256" key="1">
    <source>
        <dbReference type="SAM" id="MobiDB-lite"/>
    </source>
</evidence>
<dbReference type="PANTHER" id="PTHR15992">
    <property type="entry name" value="HOLLIDAY JUNCTION RECOGNITION PROTEIN"/>
    <property type="match status" value="1"/>
</dbReference>
<protein>
    <submittedName>
        <fullName evidence="3">Holliday junction recognition protein</fullName>
    </submittedName>
</protein>
<name>A0ABM1LA34_GEKJA</name>
<organism evidence="2 3">
    <name type="scientific">Gekko japonicus</name>
    <name type="common">Schlegel's Japanese gecko</name>
    <dbReference type="NCBI Taxonomy" id="146911"/>
    <lineage>
        <taxon>Eukaryota</taxon>
        <taxon>Metazoa</taxon>
        <taxon>Chordata</taxon>
        <taxon>Craniata</taxon>
        <taxon>Vertebrata</taxon>
        <taxon>Euteleostomi</taxon>
        <taxon>Lepidosauria</taxon>
        <taxon>Squamata</taxon>
        <taxon>Bifurcata</taxon>
        <taxon>Gekkota</taxon>
        <taxon>Gekkonidae</taxon>
        <taxon>Gekkoninae</taxon>
        <taxon>Gekko</taxon>
    </lineage>
</organism>
<dbReference type="Proteomes" id="UP000694871">
    <property type="component" value="Unplaced"/>
</dbReference>
<feature type="region of interest" description="Disordered" evidence="1">
    <location>
        <begin position="92"/>
        <end position="138"/>
    </location>
</feature>
<feature type="compositionally biased region" description="Acidic residues" evidence="1">
    <location>
        <begin position="98"/>
        <end position="109"/>
    </location>
</feature>
<gene>
    <name evidence="3" type="primary">HJURP</name>
</gene>
<dbReference type="Gene3D" id="6.10.250.2320">
    <property type="match status" value="1"/>
</dbReference>
<dbReference type="PANTHER" id="PTHR15992:SF5">
    <property type="entry name" value="HOLLIDAY JUNCTION RECOGNITION PROTEIN"/>
    <property type="match status" value="1"/>
</dbReference>
<keyword evidence="2" id="KW-1185">Reference proteome</keyword>
<evidence type="ECO:0000313" key="3">
    <source>
        <dbReference type="RefSeq" id="XP_015282821.1"/>
    </source>
</evidence>
<feature type="compositionally biased region" description="Basic and acidic residues" evidence="1">
    <location>
        <begin position="26"/>
        <end position="42"/>
    </location>
</feature>